<dbReference type="Proteomes" id="UP001549099">
    <property type="component" value="Unassembled WGS sequence"/>
</dbReference>
<feature type="transmembrane region" description="Helical" evidence="5">
    <location>
        <begin position="254"/>
        <end position="272"/>
    </location>
</feature>
<protein>
    <submittedName>
        <fullName evidence="8">Glycopeptide antibiotics resistance protein</fullName>
    </submittedName>
</protein>
<evidence type="ECO:0000256" key="5">
    <source>
        <dbReference type="SAM" id="Phobius"/>
    </source>
</evidence>
<evidence type="ECO:0000259" key="6">
    <source>
        <dbReference type="Pfam" id="PF04892"/>
    </source>
</evidence>
<feature type="transmembrane region" description="Helical" evidence="5">
    <location>
        <begin position="7"/>
        <end position="28"/>
    </location>
</feature>
<feature type="domain" description="RDD" evidence="7">
    <location>
        <begin position="226"/>
        <end position="375"/>
    </location>
</feature>
<dbReference type="PANTHER" id="PTHR36834:SF1">
    <property type="entry name" value="INTEGRAL MEMBRANE PROTEIN"/>
    <property type="match status" value="1"/>
</dbReference>
<dbReference type="InterPro" id="IPR053150">
    <property type="entry name" value="Teicoplanin_resist-assoc"/>
</dbReference>
<feature type="domain" description="VanZ-like" evidence="6">
    <location>
        <begin position="48"/>
        <end position="196"/>
    </location>
</feature>
<organism evidence="8 9">
    <name type="scientific">Bhargavaea ullalensis</name>
    <dbReference type="NCBI Taxonomy" id="1265685"/>
    <lineage>
        <taxon>Bacteria</taxon>
        <taxon>Bacillati</taxon>
        <taxon>Bacillota</taxon>
        <taxon>Bacilli</taxon>
        <taxon>Bacillales</taxon>
        <taxon>Caryophanaceae</taxon>
        <taxon>Bhargavaea</taxon>
    </lineage>
</organism>
<feature type="transmembrane region" description="Helical" evidence="5">
    <location>
        <begin position="221"/>
        <end position="242"/>
    </location>
</feature>
<keyword evidence="9" id="KW-1185">Reference proteome</keyword>
<dbReference type="Pfam" id="PF04892">
    <property type="entry name" value="VanZ"/>
    <property type="match status" value="1"/>
</dbReference>
<feature type="transmembrane region" description="Helical" evidence="5">
    <location>
        <begin position="145"/>
        <end position="167"/>
    </location>
</feature>
<accession>A0ABV2GEF3</accession>
<feature type="transmembrane region" description="Helical" evidence="5">
    <location>
        <begin position="334"/>
        <end position="362"/>
    </location>
</feature>
<keyword evidence="2 5" id="KW-0812">Transmembrane</keyword>
<dbReference type="RefSeq" id="WP_354198950.1">
    <property type="nucleotide sequence ID" value="NZ_JBEPLW010000030.1"/>
</dbReference>
<reference evidence="8 9" key="1">
    <citation type="submission" date="2024-06" db="EMBL/GenBank/DDBJ databases">
        <title>Genomic Encyclopedia of Type Strains, Phase IV (KMG-IV): sequencing the most valuable type-strain genomes for metagenomic binning, comparative biology and taxonomic classification.</title>
        <authorList>
            <person name="Goeker M."/>
        </authorList>
    </citation>
    <scope>NUCLEOTIDE SEQUENCE [LARGE SCALE GENOMIC DNA]</scope>
    <source>
        <strain evidence="8 9">DSM 26128</strain>
    </source>
</reference>
<feature type="transmembrane region" description="Helical" evidence="5">
    <location>
        <begin position="82"/>
        <end position="101"/>
    </location>
</feature>
<keyword evidence="4 5" id="KW-0472">Membrane</keyword>
<feature type="transmembrane region" description="Helical" evidence="5">
    <location>
        <begin position="113"/>
        <end position="133"/>
    </location>
</feature>
<dbReference type="InterPro" id="IPR006976">
    <property type="entry name" value="VanZ-like"/>
</dbReference>
<comment type="caution">
    <text evidence="8">The sequence shown here is derived from an EMBL/GenBank/DDBJ whole genome shotgun (WGS) entry which is preliminary data.</text>
</comment>
<evidence type="ECO:0000313" key="9">
    <source>
        <dbReference type="Proteomes" id="UP001549099"/>
    </source>
</evidence>
<evidence type="ECO:0000256" key="2">
    <source>
        <dbReference type="ARBA" id="ARBA00022692"/>
    </source>
</evidence>
<evidence type="ECO:0000256" key="1">
    <source>
        <dbReference type="ARBA" id="ARBA00004141"/>
    </source>
</evidence>
<name>A0ABV2GEF3_9BACL</name>
<comment type="subcellular location">
    <subcellularLocation>
        <location evidence="1">Membrane</location>
        <topology evidence="1">Multi-pass membrane protein</topology>
    </subcellularLocation>
</comment>
<dbReference type="EMBL" id="JBEPLW010000030">
    <property type="protein sequence ID" value="MET3576687.1"/>
    <property type="molecule type" value="Genomic_DNA"/>
</dbReference>
<dbReference type="InterPro" id="IPR010432">
    <property type="entry name" value="RDD"/>
</dbReference>
<gene>
    <name evidence="8" type="ORF">ABID49_002616</name>
</gene>
<feature type="transmembrane region" description="Helical" evidence="5">
    <location>
        <begin position="34"/>
        <end position="61"/>
    </location>
</feature>
<sequence length="383" mass="42865">MGAYETPILAAVAVFFLGALVLTVPWMVYTYRKYGFLSVWTTVVVYSFVFYLIAALFLVLLPLPSVRDTCQFQKPGTQHVSLVPFFFVGDVIRSSGVVLSRPGTYAAVLRESAFWQALFNFFLLLPLGVYLRYFLRERKFWKRAWAFGFGLSLFFEVTQLTGIYGIYNCPYRVFDVDDLILNSTGALFGFLVAPVLLALFPSRADVLAKSERIEELRFVPPLSQLLAIVVDYVIVRIAWIVYGLVLPAGVVSEFVFMSAGLLIVLFAVPMLGRGRTIGMRVLRIRLTGADGGVPSWTALLKRTAAIYLPWLATIAVRALEGYEPAFGTPEYMFAAWLTVGALVLQAVIWLVIVVHVLAVLIGRGKRVFYFDRAAGVEEQRDVE</sequence>
<evidence type="ECO:0000256" key="4">
    <source>
        <dbReference type="ARBA" id="ARBA00023136"/>
    </source>
</evidence>
<dbReference type="PANTHER" id="PTHR36834">
    <property type="entry name" value="MEMBRANE PROTEIN-RELATED"/>
    <property type="match status" value="1"/>
</dbReference>
<evidence type="ECO:0000259" key="7">
    <source>
        <dbReference type="Pfam" id="PF06271"/>
    </source>
</evidence>
<evidence type="ECO:0000256" key="3">
    <source>
        <dbReference type="ARBA" id="ARBA00022989"/>
    </source>
</evidence>
<keyword evidence="3 5" id="KW-1133">Transmembrane helix</keyword>
<dbReference type="Pfam" id="PF06271">
    <property type="entry name" value="RDD"/>
    <property type="match status" value="1"/>
</dbReference>
<proteinExistence type="predicted"/>
<feature type="transmembrane region" description="Helical" evidence="5">
    <location>
        <begin position="179"/>
        <end position="200"/>
    </location>
</feature>
<evidence type="ECO:0000313" key="8">
    <source>
        <dbReference type="EMBL" id="MET3576687.1"/>
    </source>
</evidence>